<dbReference type="GO" id="GO:0003677">
    <property type="term" value="F:DNA binding"/>
    <property type="evidence" value="ECO:0007669"/>
    <property type="project" value="UniProtKB-KW"/>
</dbReference>
<name>A0AAN8JD10_PATCE</name>
<evidence type="ECO:0000313" key="2">
    <source>
        <dbReference type="EMBL" id="KAK6175756.1"/>
    </source>
</evidence>
<dbReference type="EMBL" id="JAZGQO010000010">
    <property type="protein sequence ID" value="KAK6175756.1"/>
    <property type="molecule type" value="Genomic_DNA"/>
</dbReference>
<reference evidence="2 3" key="1">
    <citation type="submission" date="2024-01" db="EMBL/GenBank/DDBJ databases">
        <title>The genome of the rayed Mediterranean limpet Patella caerulea (Linnaeus, 1758).</title>
        <authorList>
            <person name="Anh-Thu Weber A."/>
            <person name="Halstead-Nussloch G."/>
        </authorList>
    </citation>
    <scope>NUCLEOTIDE SEQUENCE [LARGE SCALE GENOMIC DNA]</scope>
    <source>
        <strain evidence="2">AATW-2023a</strain>
        <tissue evidence="2">Whole specimen</tissue>
    </source>
</reference>
<evidence type="ECO:0000313" key="3">
    <source>
        <dbReference type="Proteomes" id="UP001347796"/>
    </source>
</evidence>
<dbReference type="Gene3D" id="1.10.150.130">
    <property type="match status" value="1"/>
</dbReference>
<gene>
    <name evidence="2" type="ORF">SNE40_014149</name>
</gene>
<dbReference type="SUPFAM" id="SSF47823">
    <property type="entry name" value="lambda integrase-like, N-terminal domain"/>
    <property type="match status" value="1"/>
</dbReference>
<dbReference type="AlphaFoldDB" id="A0AAN8JD10"/>
<dbReference type="InterPro" id="IPR010998">
    <property type="entry name" value="Integrase_recombinase_N"/>
</dbReference>
<evidence type="ECO:0000256" key="1">
    <source>
        <dbReference type="ARBA" id="ARBA00023125"/>
    </source>
</evidence>
<dbReference type="Proteomes" id="UP001347796">
    <property type="component" value="Unassembled WGS sequence"/>
</dbReference>
<proteinExistence type="predicted"/>
<keyword evidence="1" id="KW-0238">DNA-binding</keyword>
<sequence>MEEVNPSSLSIVRNNLAMQGVSKAAQDVICKSLRLGTSKQYDTYLKRWEQFCCRRNVDTVFAFVTDILDFLVELFNMGLKYSALNTARSALSSTIVLRDSVFSVGHHPLVLRFLKGVFEQRPALPRYNHVWNVETVLNFLEELSPLVSLTLSQLTSKLVSLLCLLSGQRCQSLHSLNMNDFI</sequence>
<keyword evidence="3" id="KW-1185">Reference proteome</keyword>
<organism evidence="2 3">
    <name type="scientific">Patella caerulea</name>
    <name type="common">Rayed Mediterranean limpet</name>
    <dbReference type="NCBI Taxonomy" id="87958"/>
    <lineage>
        <taxon>Eukaryota</taxon>
        <taxon>Metazoa</taxon>
        <taxon>Spiralia</taxon>
        <taxon>Lophotrochozoa</taxon>
        <taxon>Mollusca</taxon>
        <taxon>Gastropoda</taxon>
        <taxon>Patellogastropoda</taxon>
        <taxon>Patelloidea</taxon>
        <taxon>Patellidae</taxon>
        <taxon>Patella</taxon>
    </lineage>
</organism>
<protein>
    <submittedName>
        <fullName evidence="2">Uncharacterized protein</fullName>
    </submittedName>
</protein>
<dbReference type="PANTHER" id="PTHR35617:SF3">
    <property type="entry name" value="CORE-BINDING (CB) DOMAIN-CONTAINING PROTEIN"/>
    <property type="match status" value="1"/>
</dbReference>
<accession>A0AAN8JD10</accession>
<comment type="caution">
    <text evidence="2">The sequence shown here is derived from an EMBL/GenBank/DDBJ whole genome shotgun (WGS) entry which is preliminary data.</text>
</comment>
<dbReference type="PANTHER" id="PTHR35617">
    <property type="entry name" value="PHAGE_INTEGRASE DOMAIN-CONTAINING PROTEIN"/>
    <property type="match status" value="1"/>
</dbReference>